<dbReference type="Proteomes" id="UP000823775">
    <property type="component" value="Unassembled WGS sequence"/>
</dbReference>
<organism evidence="1 2">
    <name type="scientific">Datura stramonium</name>
    <name type="common">Jimsonweed</name>
    <name type="synonym">Common thornapple</name>
    <dbReference type="NCBI Taxonomy" id="4076"/>
    <lineage>
        <taxon>Eukaryota</taxon>
        <taxon>Viridiplantae</taxon>
        <taxon>Streptophyta</taxon>
        <taxon>Embryophyta</taxon>
        <taxon>Tracheophyta</taxon>
        <taxon>Spermatophyta</taxon>
        <taxon>Magnoliopsida</taxon>
        <taxon>eudicotyledons</taxon>
        <taxon>Gunneridae</taxon>
        <taxon>Pentapetalae</taxon>
        <taxon>asterids</taxon>
        <taxon>lamiids</taxon>
        <taxon>Solanales</taxon>
        <taxon>Solanaceae</taxon>
        <taxon>Solanoideae</taxon>
        <taxon>Datureae</taxon>
        <taxon>Datura</taxon>
    </lineage>
</organism>
<name>A0ABS8TE78_DATST</name>
<evidence type="ECO:0000313" key="1">
    <source>
        <dbReference type="EMBL" id="MCD7469290.1"/>
    </source>
</evidence>
<reference evidence="1 2" key="1">
    <citation type="journal article" date="2021" name="BMC Genomics">
        <title>Datura genome reveals duplications of psychoactive alkaloid biosynthetic genes and high mutation rate following tissue culture.</title>
        <authorList>
            <person name="Rajewski A."/>
            <person name="Carter-House D."/>
            <person name="Stajich J."/>
            <person name="Litt A."/>
        </authorList>
    </citation>
    <scope>NUCLEOTIDE SEQUENCE [LARGE SCALE GENOMIC DNA]</scope>
    <source>
        <strain evidence="1">AR-01</strain>
    </source>
</reference>
<evidence type="ECO:0000313" key="2">
    <source>
        <dbReference type="Proteomes" id="UP000823775"/>
    </source>
</evidence>
<accession>A0ABS8TE78</accession>
<protein>
    <submittedName>
        <fullName evidence="1">Uncharacterized protein</fullName>
    </submittedName>
</protein>
<keyword evidence="2" id="KW-1185">Reference proteome</keyword>
<proteinExistence type="predicted"/>
<sequence>MINAQKEAKYAPKNWIDEGHLALEYPTILELGLGYVFAELEECSLTLMREFYSNWDTSFGERKKVKIQGQVVLFSARSFNAFLCTPVVDPSVYSKLLETPLHLDICYTLC</sequence>
<gene>
    <name evidence="1" type="ORF">HAX54_008221</name>
</gene>
<comment type="caution">
    <text evidence="1">The sequence shown here is derived from an EMBL/GenBank/DDBJ whole genome shotgun (WGS) entry which is preliminary data.</text>
</comment>
<dbReference type="EMBL" id="JACEIK010001423">
    <property type="protein sequence ID" value="MCD7469290.1"/>
    <property type="molecule type" value="Genomic_DNA"/>
</dbReference>
<feature type="non-terminal residue" evidence="1">
    <location>
        <position position="110"/>
    </location>
</feature>